<dbReference type="AlphaFoldDB" id="A0A833H1G1"/>
<evidence type="ECO:0000259" key="1">
    <source>
        <dbReference type="Pfam" id="PF03625"/>
    </source>
</evidence>
<gene>
    <name evidence="2" type="ORF">F9K24_11090</name>
</gene>
<dbReference type="SUPFAM" id="SSF103247">
    <property type="entry name" value="TT1751-like"/>
    <property type="match status" value="1"/>
</dbReference>
<name>A0A833H1G1_9LEPT</name>
<dbReference type="CDD" id="cd14797">
    <property type="entry name" value="DUF302"/>
    <property type="match status" value="1"/>
</dbReference>
<dbReference type="InterPro" id="IPR035923">
    <property type="entry name" value="TT1751-like_sf"/>
</dbReference>
<reference evidence="2 3" key="1">
    <citation type="submission" date="2019-10" db="EMBL/GenBank/DDBJ databases">
        <title>Extracellular Electron Transfer in a Candidatus Methanoperedens spp. Enrichment Culture.</title>
        <authorList>
            <person name="Berger S."/>
            <person name="Rangel Shaw D."/>
            <person name="Berben T."/>
            <person name="In 'T Zandt M."/>
            <person name="Frank J."/>
            <person name="Reimann J."/>
            <person name="Jetten M.S.M."/>
            <person name="Welte C.U."/>
        </authorList>
    </citation>
    <scope>NUCLEOTIDE SEQUENCE [LARGE SCALE GENOMIC DNA]</scope>
    <source>
        <strain evidence="2">SB12</strain>
    </source>
</reference>
<sequence length="129" mass="14035">MFAITVDMNMPVEQAIAQLRQSLQKEKMGIVSEIDFQATMKEKLNHSIPPYFLLGICGPGYAKRVIDADPDMGALLPCSCAVYETSTGKSRIAIQHPDVVAAQTDKADIKAAMKEALEALQRVAVELKG</sequence>
<dbReference type="Pfam" id="PF03625">
    <property type="entry name" value="DUF302"/>
    <property type="match status" value="1"/>
</dbReference>
<feature type="domain" description="DUF302" evidence="1">
    <location>
        <begin position="34"/>
        <end position="97"/>
    </location>
</feature>
<dbReference type="Gene3D" id="3.30.310.70">
    <property type="entry name" value="TT1751-like domain"/>
    <property type="match status" value="1"/>
</dbReference>
<dbReference type="InterPro" id="IPR005180">
    <property type="entry name" value="DUF302"/>
</dbReference>
<comment type="caution">
    <text evidence="2">The sequence shown here is derived from an EMBL/GenBank/DDBJ whole genome shotgun (WGS) entry which is preliminary data.</text>
</comment>
<evidence type="ECO:0000313" key="2">
    <source>
        <dbReference type="EMBL" id="KAB2932465.1"/>
    </source>
</evidence>
<dbReference type="PANTHER" id="PTHR38342">
    <property type="entry name" value="SLR5037 PROTEIN"/>
    <property type="match status" value="1"/>
</dbReference>
<dbReference type="EMBL" id="WBUI01000009">
    <property type="protein sequence ID" value="KAB2932465.1"/>
    <property type="molecule type" value="Genomic_DNA"/>
</dbReference>
<proteinExistence type="predicted"/>
<accession>A0A833H1G1</accession>
<evidence type="ECO:0000313" key="3">
    <source>
        <dbReference type="Proteomes" id="UP000460298"/>
    </source>
</evidence>
<dbReference type="InterPro" id="IPR016796">
    <property type="entry name" value="UCP021774"/>
</dbReference>
<organism evidence="2 3">
    <name type="scientific">Leptonema illini</name>
    <dbReference type="NCBI Taxonomy" id="183"/>
    <lineage>
        <taxon>Bacteria</taxon>
        <taxon>Pseudomonadati</taxon>
        <taxon>Spirochaetota</taxon>
        <taxon>Spirochaetia</taxon>
        <taxon>Leptospirales</taxon>
        <taxon>Leptospiraceae</taxon>
        <taxon>Leptonema</taxon>
    </lineage>
</organism>
<protein>
    <submittedName>
        <fullName evidence="2">DUF302 domain-containing protein</fullName>
    </submittedName>
</protein>
<dbReference type="PANTHER" id="PTHR38342:SF1">
    <property type="entry name" value="SLR5037 PROTEIN"/>
    <property type="match status" value="1"/>
</dbReference>
<dbReference type="Proteomes" id="UP000460298">
    <property type="component" value="Unassembled WGS sequence"/>
</dbReference>
<dbReference type="PIRSF" id="PIRSF021774">
    <property type="entry name" value="UCP021774"/>
    <property type="match status" value="1"/>
</dbReference>